<reference evidence="2" key="1">
    <citation type="submission" date="2016-11" db="EMBL/GenBank/DDBJ databases">
        <authorList>
            <person name="Varghese N."/>
            <person name="Submissions S."/>
        </authorList>
    </citation>
    <scope>NUCLEOTIDE SEQUENCE [LARGE SCALE GENOMIC DNA]</scope>
    <source>
        <strain evidence="2">DSM 27370</strain>
    </source>
</reference>
<organism evidence="1 2">
    <name type="scientific">Dysgonomonas macrotermitis</name>
    <dbReference type="NCBI Taxonomy" id="1346286"/>
    <lineage>
        <taxon>Bacteria</taxon>
        <taxon>Pseudomonadati</taxon>
        <taxon>Bacteroidota</taxon>
        <taxon>Bacteroidia</taxon>
        <taxon>Bacteroidales</taxon>
        <taxon>Dysgonomonadaceae</taxon>
        <taxon>Dysgonomonas</taxon>
    </lineage>
</organism>
<dbReference type="Proteomes" id="UP000184480">
    <property type="component" value="Unassembled WGS sequence"/>
</dbReference>
<protein>
    <submittedName>
        <fullName evidence="1">Uncharacterized protein</fullName>
    </submittedName>
</protein>
<name>A0A1M4ZFI9_9BACT</name>
<sequence>MSRLLYAAGCSACTLLLYFAIVEDFNIKTQKNKGFKDNIQRDVGVRFNFAHCIEKQDGAFFMPFVIKYTLSGRAEPCPYSKHFLKQSLFIKTTKRSMTSITQTETTMKTEFILFTGIFSSSMSRVQAEVNKQNSLEINNGIATKTIC</sequence>
<proteinExistence type="predicted"/>
<dbReference type="RefSeq" id="WP_062181512.1">
    <property type="nucleotide sequence ID" value="NZ_BBXL01000013.1"/>
</dbReference>
<accession>A0A1M4ZFI9</accession>
<dbReference type="EMBL" id="FQUC01000004">
    <property type="protein sequence ID" value="SHF16562.1"/>
    <property type="molecule type" value="Genomic_DNA"/>
</dbReference>
<dbReference type="AlphaFoldDB" id="A0A1M4ZFI9"/>
<evidence type="ECO:0000313" key="2">
    <source>
        <dbReference type="Proteomes" id="UP000184480"/>
    </source>
</evidence>
<gene>
    <name evidence="1" type="ORF">SAMN05444362_10470</name>
</gene>
<evidence type="ECO:0000313" key="1">
    <source>
        <dbReference type="EMBL" id="SHF16562.1"/>
    </source>
</evidence>
<dbReference type="OrthoDB" id="5903948at2"/>
<keyword evidence="2" id="KW-1185">Reference proteome</keyword>